<protein>
    <recommendedName>
        <fullName evidence="12">Transmembrane and coiled-coil domains protein 1</fullName>
    </recommendedName>
</protein>
<evidence type="ECO:0000256" key="1">
    <source>
        <dbReference type="ARBA" id="ARBA00004370"/>
    </source>
</evidence>
<sequence length="469" mass="52787">MNSSFLQNEGTEGDRSSVRSSEASGGRVSPGEEWKEKARLEEKIEAIKLKISKLNLNCEADVENFLEMSRAAEMSRGIANPQMARIKQHFEKNNKRNTQDLESLQKKLAIYEQRLRELDSGNVLETSSRSGNIVSSVERGIKKTGATMKGLTGQVISAPLDLAHIIRSSFGSADNINDETGGETSTNVGQSGVLCEIGERPASTAAASNKSSTLPPGLRMPTSPTHSNKPMSNYQTPETHLCEQRKGARDFDALSNGSREEHLDSLLKETIAELRLTKEANSHLTKQFQELAEFVQKELKFFEKSQQEDRFRFQKLEDQLNETIDLHQAEVNVVRQELSNIANRLDYQYNDRFKKVEETMETTQNHMQRMEHTFKESLDLRLQGTAWWNAMLLGGANVLVEILKLLLFLIAIVLDFFKPFTGTRTRTGLLITIIIASIILIQNVDFLGFFIPSRRKSHQLAATKPNSEL</sequence>
<keyword evidence="3 9" id="KW-0812">Transmembrane</keyword>
<feature type="region of interest" description="Disordered" evidence="8">
    <location>
        <begin position="202"/>
        <end position="235"/>
    </location>
</feature>
<feature type="region of interest" description="Disordered" evidence="8">
    <location>
        <begin position="1"/>
        <end position="34"/>
    </location>
</feature>
<evidence type="ECO:0008006" key="12">
    <source>
        <dbReference type="Google" id="ProtNLM"/>
    </source>
</evidence>
<comment type="similarity">
    <text evidence="2">Belongs to the TEX28 family.</text>
</comment>
<keyword evidence="5 7" id="KW-0175">Coiled coil</keyword>
<evidence type="ECO:0000313" key="11">
    <source>
        <dbReference type="WBParaSite" id="MBELARI_LOCUS9042"/>
    </source>
</evidence>
<feature type="transmembrane region" description="Helical" evidence="9">
    <location>
        <begin position="387"/>
        <end position="417"/>
    </location>
</feature>
<evidence type="ECO:0000256" key="2">
    <source>
        <dbReference type="ARBA" id="ARBA00008108"/>
    </source>
</evidence>
<keyword evidence="6 9" id="KW-0472">Membrane</keyword>
<dbReference type="Proteomes" id="UP000887575">
    <property type="component" value="Unassembled WGS sequence"/>
</dbReference>
<dbReference type="Pfam" id="PF10267">
    <property type="entry name" value="Tmemb_cc2"/>
    <property type="match status" value="1"/>
</dbReference>
<comment type="subcellular location">
    <subcellularLocation>
        <location evidence="1">Membrane</location>
    </subcellularLocation>
</comment>
<feature type="compositionally biased region" description="Polar residues" evidence="8">
    <location>
        <begin position="1"/>
        <end position="10"/>
    </location>
</feature>
<feature type="compositionally biased region" description="Low complexity" evidence="8">
    <location>
        <begin position="202"/>
        <end position="213"/>
    </location>
</feature>
<evidence type="ECO:0000256" key="8">
    <source>
        <dbReference type="SAM" id="MobiDB-lite"/>
    </source>
</evidence>
<keyword evidence="10" id="KW-1185">Reference proteome</keyword>
<dbReference type="AlphaFoldDB" id="A0AAF3FPA0"/>
<name>A0AAF3FPA0_9BILA</name>
<keyword evidence="4 9" id="KW-1133">Transmembrane helix</keyword>
<accession>A0AAF3FPA0</accession>
<evidence type="ECO:0000256" key="9">
    <source>
        <dbReference type="SAM" id="Phobius"/>
    </source>
</evidence>
<feature type="coiled-coil region" evidence="7">
    <location>
        <begin position="317"/>
        <end position="373"/>
    </location>
</feature>
<evidence type="ECO:0000256" key="5">
    <source>
        <dbReference type="ARBA" id="ARBA00023054"/>
    </source>
</evidence>
<evidence type="ECO:0000256" key="6">
    <source>
        <dbReference type="ARBA" id="ARBA00023136"/>
    </source>
</evidence>
<evidence type="ECO:0000256" key="4">
    <source>
        <dbReference type="ARBA" id="ARBA00022989"/>
    </source>
</evidence>
<dbReference type="GO" id="GO:0016020">
    <property type="term" value="C:membrane"/>
    <property type="evidence" value="ECO:0007669"/>
    <property type="project" value="UniProtKB-SubCell"/>
</dbReference>
<dbReference type="GO" id="GO:0012505">
    <property type="term" value="C:endomembrane system"/>
    <property type="evidence" value="ECO:0007669"/>
    <property type="project" value="TreeGrafter"/>
</dbReference>
<dbReference type="PANTHER" id="PTHR17613">
    <property type="entry name" value="CEREBRAL PROTEIN-11-RELATED"/>
    <property type="match status" value="1"/>
</dbReference>
<evidence type="ECO:0000313" key="10">
    <source>
        <dbReference type="Proteomes" id="UP000887575"/>
    </source>
</evidence>
<feature type="compositionally biased region" description="Polar residues" evidence="8">
    <location>
        <begin position="222"/>
        <end position="235"/>
    </location>
</feature>
<evidence type="ECO:0000256" key="3">
    <source>
        <dbReference type="ARBA" id="ARBA00022692"/>
    </source>
</evidence>
<reference evidence="11" key="1">
    <citation type="submission" date="2024-02" db="UniProtKB">
        <authorList>
            <consortium name="WormBaseParasite"/>
        </authorList>
    </citation>
    <scope>IDENTIFICATION</scope>
</reference>
<dbReference type="WBParaSite" id="MBELARI_LOCUS9042">
    <property type="protein sequence ID" value="MBELARI_LOCUS9042"/>
    <property type="gene ID" value="MBELARI_LOCUS9042"/>
</dbReference>
<feature type="coiled-coil region" evidence="7">
    <location>
        <begin position="87"/>
        <end position="121"/>
    </location>
</feature>
<feature type="transmembrane region" description="Helical" evidence="9">
    <location>
        <begin position="429"/>
        <end position="451"/>
    </location>
</feature>
<dbReference type="InterPro" id="IPR019394">
    <property type="entry name" value="TEX28/TMCC"/>
</dbReference>
<proteinExistence type="inferred from homology"/>
<dbReference type="PANTHER" id="PTHR17613:SF14">
    <property type="entry name" value="DEMENTIN, ISOFORM H"/>
    <property type="match status" value="1"/>
</dbReference>
<evidence type="ECO:0000256" key="7">
    <source>
        <dbReference type="SAM" id="Coils"/>
    </source>
</evidence>
<organism evidence="10 11">
    <name type="scientific">Mesorhabditis belari</name>
    <dbReference type="NCBI Taxonomy" id="2138241"/>
    <lineage>
        <taxon>Eukaryota</taxon>
        <taxon>Metazoa</taxon>
        <taxon>Ecdysozoa</taxon>
        <taxon>Nematoda</taxon>
        <taxon>Chromadorea</taxon>
        <taxon>Rhabditida</taxon>
        <taxon>Rhabditina</taxon>
        <taxon>Rhabditomorpha</taxon>
        <taxon>Rhabditoidea</taxon>
        <taxon>Rhabditidae</taxon>
        <taxon>Mesorhabditinae</taxon>
        <taxon>Mesorhabditis</taxon>
    </lineage>
</organism>